<evidence type="ECO:0008006" key="4">
    <source>
        <dbReference type="Google" id="ProtNLM"/>
    </source>
</evidence>
<organism evidence="2 3">
    <name type="scientific">Bacillus cereus</name>
    <dbReference type="NCBI Taxonomy" id="1396"/>
    <lineage>
        <taxon>Bacteria</taxon>
        <taxon>Bacillati</taxon>
        <taxon>Bacillota</taxon>
        <taxon>Bacilli</taxon>
        <taxon>Bacillales</taxon>
        <taxon>Bacillaceae</taxon>
        <taxon>Bacillus</taxon>
        <taxon>Bacillus cereus group</taxon>
    </lineage>
</organism>
<comment type="caution">
    <text evidence="2">The sequence shown here is derived from an EMBL/GenBank/DDBJ whole genome shotgun (WGS) entry which is preliminary data.</text>
</comment>
<dbReference type="EMBL" id="SZOH01000272">
    <property type="protein sequence ID" value="TKJ06899.1"/>
    <property type="molecule type" value="Genomic_DNA"/>
</dbReference>
<evidence type="ECO:0000256" key="1">
    <source>
        <dbReference type="SAM" id="SignalP"/>
    </source>
</evidence>
<evidence type="ECO:0000313" key="3">
    <source>
        <dbReference type="Proteomes" id="UP000308444"/>
    </source>
</evidence>
<feature type="chain" id="PRO_5040794606" description="DUF3993 domain-containing protein" evidence="1">
    <location>
        <begin position="27"/>
        <end position="95"/>
    </location>
</feature>
<gene>
    <name evidence="2" type="ORF">FC695_04955</name>
</gene>
<evidence type="ECO:0000313" key="2">
    <source>
        <dbReference type="EMBL" id="TKJ06899.1"/>
    </source>
</evidence>
<sequence length="95" mass="10616">MKKVFSLFAVLILAMNLFGFSNAAHAQGTNQNNSLQALYEQKLSNLTAEQINDKFAEIDKSYAIGEPFSLEDETFIKMYAKNVNAPETYASKKIS</sequence>
<feature type="signal peptide" evidence="1">
    <location>
        <begin position="1"/>
        <end position="26"/>
    </location>
</feature>
<proteinExistence type="predicted"/>
<name>A0A9X9AC99_BACCE</name>
<feature type="non-terminal residue" evidence="2">
    <location>
        <position position="95"/>
    </location>
</feature>
<keyword evidence="1" id="KW-0732">Signal</keyword>
<protein>
    <recommendedName>
        <fullName evidence="4">DUF3993 domain-containing protein</fullName>
    </recommendedName>
</protein>
<reference evidence="2 3" key="1">
    <citation type="journal article" date="2019" name="Environ. Microbiol.">
        <title>An active ?-lactamase is a part of an orchestrated cell wall stress resistance network of Bacillus subtilis and related rhizosphere species.</title>
        <authorList>
            <person name="Bucher T."/>
            <person name="Keren-Paz A."/>
            <person name="Hausser J."/>
            <person name="Olender T."/>
            <person name="Cytryn E."/>
            <person name="Kolodkin-Gal I."/>
        </authorList>
    </citation>
    <scope>NUCLEOTIDE SEQUENCE [LARGE SCALE GENOMIC DNA]</scope>
    <source>
        <strain evidence="2 3">I32</strain>
    </source>
</reference>
<accession>A0A9X9AC99</accession>
<dbReference type="AlphaFoldDB" id="A0A9X9AC99"/>
<dbReference type="Proteomes" id="UP000308444">
    <property type="component" value="Unassembled WGS sequence"/>
</dbReference>